<dbReference type="EC" id="6.3.4.18" evidence="4 5"/>
<dbReference type="Pfam" id="PF22660">
    <property type="entry name" value="RS_preATP-grasp-like"/>
    <property type="match status" value="1"/>
</dbReference>
<dbReference type="InterPro" id="IPR040686">
    <property type="entry name" value="PurK_C"/>
</dbReference>
<dbReference type="PANTHER" id="PTHR11609:SF5">
    <property type="entry name" value="PHOSPHORIBOSYLAMINOIMIDAZOLE CARBOXYLASE"/>
    <property type="match status" value="1"/>
</dbReference>
<dbReference type="SUPFAM" id="SSF56059">
    <property type="entry name" value="Glutathione synthetase ATP-binding domain-like"/>
    <property type="match status" value="1"/>
</dbReference>
<dbReference type="PROSITE" id="PS50975">
    <property type="entry name" value="ATP_GRASP"/>
    <property type="match status" value="1"/>
</dbReference>
<dbReference type="PANTHER" id="PTHR11609">
    <property type="entry name" value="PURINE BIOSYNTHESIS PROTEIN 6/7, PUR6/7"/>
    <property type="match status" value="1"/>
</dbReference>
<dbReference type="InterPro" id="IPR016185">
    <property type="entry name" value="PreATP-grasp_dom_sf"/>
</dbReference>
<dbReference type="EMBL" id="CP093313">
    <property type="protein sequence ID" value="UWZ86032.1"/>
    <property type="molecule type" value="Genomic_DNA"/>
</dbReference>
<dbReference type="GO" id="GO:0004638">
    <property type="term" value="F:phosphoribosylaminoimidazole carboxylase activity"/>
    <property type="evidence" value="ECO:0007669"/>
    <property type="project" value="InterPro"/>
</dbReference>
<feature type="binding site" evidence="4">
    <location>
        <position position="112"/>
    </location>
    <ligand>
        <name>ATP</name>
        <dbReference type="ChEBI" id="CHEBI:30616"/>
    </ligand>
</feature>
<dbReference type="Gene3D" id="3.30.1490.20">
    <property type="entry name" value="ATP-grasp fold, A domain"/>
    <property type="match status" value="1"/>
</dbReference>
<evidence type="ECO:0000256" key="2">
    <source>
        <dbReference type="ARBA" id="ARBA00022755"/>
    </source>
</evidence>
<evidence type="ECO:0000313" key="8">
    <source>
        <dbReference type="Proteomes" id="UP001059380"/>
    </source>
</evidence>
<dbReference type="GO" id="GO:0005524">
    <property type="term" value="F:ATP binding"/>
    <property type="evidence" value="ECO:0007669"/>
    <property type="project" value="UniProtKB-UniRule"/>
</dbReference>
<feature type="domain" description="ATP-grasp" evidence="6">
    <location>
        <begin position="116"/>
        <end position="307"/>
    </location>
</feature>
<evidence type="ECO:0000313" key="7">
    <source>
        <dbReference type="EMBL" id="UWZ86032.1"/>
    </source>
</evidence>
<feature type="binding site" evidence="4">
    <location>
        <begin position="192"/>
        <end position="195"/>
    </location>
    <ligand>
        <name>ATP</name>
        <dbReference type="ChEBI" id="CHEBI:30616"/>
    </ligand>
</feature>
<dbReference type="AlphaFoldDB" id="A0A9J7BTQ9"/>
<gene>
    <name evidence="4 5 7" type="primary">purK</name>
    <name evidence="7" type="ORF">MOP44_08815</name>
</gene>
<dbReference type="RefSeq" id="WP_260795675.1">
    <property type="nucleotide sequence ID" value="NZ_CP093313.1"/>
</dbReference>
<feature type="binding site" evidence="4">
    <location>
        <position position="223"/>
    </location>
    <ligand>
        <name>ATP</name>
        <dbReference type="ChEBI" id="CHEBI:30616"/>
    </ligand>
</feature>
<protein>
    <recommendedName>
        <fullName evidence="4 5">N5-carboxyaminoimidazole ribonucleotide synthase</fullName>
        <shortName evidence="4 5">N5-CAIR synthase</shortName>
        <ecNumber evidence="4 5">6.3.4.18</ecNumber>
    </recommendedName>
    <alternativeName>
        <fullName evidence="4 5">5-(carboxyamino)imidazole ribonucleotide synthetase</fullName>
    </alternativeName>
</protein>
<dbReference type="InterPro" id="IPR011761">
    <property type="entry name" value="ATP-grasp"/>
</dbReference>
<dbReference type="InterPro" id="IPR011054">
    <property type="entry name" value="Rudment_hybrid_motif"/>
</dbReference>
<dbReference type="Pfam" id="PF17769">
    <property type="entry name" value="PurK_C"/>
    <property type="match status" value="1"/>
</dbReference>
<comment type="subunit">
    <text evidence="4 5">Homodimer.</text>
</comment>
<dbReference type="KEGG" id="orp:MOP44_08815"/>
<dbReference type="Proteomes" id="UP001059380">
    <property type="component" value="Chromosome"/>
</dbReference>
<dbReference type="Pfam" id="PF02222">
    <property type="entry name" value="ATP-grasp"/>
    <property type="match status" value="1"/>
</dbReference>
<dbReference type="SUPFAM" id="SSF51246">
    <property type="entry name" value="Rudiment single hybrid motif"/>
    <property type="match status" value="1"/>
</dbReference>
<keyword evidence="3 4" id="KW-0067">ATP-binding</keyword>
<feature type="binding site" evidence="4">
    <location>
        <begin position="157"/>
        <end position="163"/>
    </location>
    <ligand>
        <name>ATP</name>
        <dbReference type="ChEBI" id="CHEBI:30616"/>
    </ligand>
</feature>
<reference evidence="7" key="1">
    <citation type="submission" date="2021-04" db="EMBL/GenBank/DDBJ databases">
        <title>Phylogenetic analysis of Acidobacteriaceae.</title>
        <authorList>
            <person name="Qiu L."/>
            <person name="Zhang Q."/>
        </authorList>
    </citation>
    <scope>NUCLEOTIDE SEQUENCE</scope>
    <source>
        <strain evidence="7">DSM 25168</strain>
    </source>
</reference>
<dbReference type="InterPro" id="IPR013815">
    <property type="entry name" value="ATP_grasp_subdomain_1"/>
</dbReference>
<comment type="function">
    <text evidence="5">Catalyzes the ATP-dependent conversion of 5-aminoimidazole ribonucleotide (AIR) and HCO(3)- to N5-carboxyaminoimidazole ribonucleotide (N5-CAIR).</text>
</comment>
<evidence type="ECO:0000256" key="1">
    <source>
        <dbReference type="ARBA" id="ARBA00022741"/>
    </source>
</evidence>
<keyword evidence="1 4" id="KW-0547">Nucleotide-binding</keyword>
<accession>A0A9J7BTQ9</accession>
<sequence>MTPETDAKQVQPGGTLAILGGGQLGRMMAMAARTMGYHVRVMDPEQRCPASFVVDQTIVGKWDDAEAAHRLADGADAVTLEIEQIGIDALQRVADIAPLRPGVEPIRIIQDKTLQKPWLAEHGFPVGPFHVVRSEEELQAAVPALENRVFLKIGRGGYDGRGQVRIGLDQPVTPSEIEQAWNALGGNACVAEQALDLDIEISVMAARNPAGEVRSFPAARNHHENQILAWSVLPAGISPELEERAERLAREISTGLGVEGMLCVEMFVTKQGELFVNELAPRPHNSYHQSERGCATSQFEQAVRAALNLPLGDTSLISPCAIVNLLGDVWLDGEPDFAAAMEVPSVGVHLYEKLSARPGRKMGHLSSVGSTAEEALDRVLEAKRRLHS</sequence>
<dbReference type="InterPro" id="IPR054350">
    <property type="entry name" value="PurT/PurK_preATP-grasp"/>
</dbReference>
<keyword evidence="4 5" id="KW-0436">Ligase</keyword>
<feature type="binding site" evidence="4">
    <location>
        <begin position="277"/>
        <end position="278"/>
    </location>
    <ligand>
        <name>ATP</name>
        <dbReference type="ChEBI" id="CHEBI:30616"/>
    </ligand>
</feature>
<keyword evidence="8" id="KW-1185">Reference proteome</keyword>
<dbReference type="GO" id="GO:0034028">
    <property type="term" value="F:5-(carboxyamino)imidazole ribonucleotide synthase activity"/>
    <property type="evidence" value="ECO:0007669"/>
    <property type="project" value="UniProtKB-UniRule"/>
</dbReference>
<evidence type="ECO:0000256" key="5">
    <source>
        <dbReference type="RuleBase" id="RU361200"/>
    </source>
</evidence>
<evidence type="ECO:0000256" key="4">
    <source>
        <dbReference type="HAMAP-Rule" id="MF_01928"/>
    </source>
</evidence>
<comment type="catalytic activity">
    <reaction evidence="4 5">
        <text>5-amino-1-(5-phospho-beta-D-ribosyl)imidazole + hydrogencarbonate + ATP = 5-carboxyamino-1-(5-phospho-D-ribosyl)imidazole + ADP + phosphate + 2 H(+)</text>
        <dbReference type="Rhea" id="RHEA:19317"/>
        <dbReference type="ChEBI" id="CHEBI:15378"/>
        <dbReference type="ChEBI" id="CHEBI:17544"/>
        <dbReference type="ChEBI" id="CHEBI:30616"/>
        <dbReference type="ChEBI" id="CHEBI:43474"/>
        <dbReference type="ChEBI" id="CHEBI:58730"/>
        <dbReference type="ChEBI" id="CHEBI:137981"/>
        <dbReference type="ChEBI" id="CHEBI:456216"/>
        <dbReference type="EC" id="6.3.4.18"/>
    </reaction>
</comment>
<dbReference type="GO" id="GO:0046872">
    <property type="term" value="F:metal ion binding"/>
    <property type="evidence" value="ECO:0007669"/>
    <property type="project" value="InterPro"/>
</dbReference>
<comment type="pathway">
    <text evidence="4 5">Purine metabolism; IMP biosynthesis via de novo pathway; 5-amino-1-(5-phospho-D-ribosyl)imidazole-4-carboxylate from 5-amino-1-(5-phospho-D-ribosyl)imidazole (N5-CAIR route): step 1/2.</text>
</comment>
<dbReference type="Gene3D" id="3.40.50.20">
    <property type="match status" value="1"/>
</dbReference>
<keyword evidence="2 4" id="KW-0658">Purine biosynthesis</keyword>
<dbReference type="NCBIfam" id="TIGR01161">
    <property type="entry name" value="purK"/>
    <property type="match status" value="1"/>
</dbReference>
<organism evidence="7 8">
    <name type="scientific">Occallatibacter riparius</name>
    <dbReference type="NCBI Taxonomy" id="1002689"/>
    <lineage>
        <taxon>Bacteria</taxon>
        <taxon>Pseudomonadati</taxon>
        <taxon>Acidobacteriota</taxon>
        <taxon>Terriglobia</taxon>
        <taxon>Terriglobales</taxon>
        <taxon>Acidobacteriaceae</taxon>
        <taxon>Occallatibacter</taxon>
    </lineage>
</organism>
<comment type="similarity">
    <text evidence="4 5">Belongs to the PurK/PurT family.</text>
</comment>
<dbReference type="GO" id="GO:0005829">
    <property type="term" value="C:cytosol"/>
    <property type="evidence" value="ECO:0007669"/>
    <property type="project" value="TreeGrafter"/>
</dbReference>
<feature type="binding site" evidence="4">
    <location>
        <position position="152"/>
    </location>
    <ligand>
        <name>ATP</name>
        <dbReference type="ChEBI" id="CHEBI:30616"/>
    </ligand>
</feature>
<evidence type="ECO:0000259" key="6">
    <source>
        <dbReference type="PROSITE" id="PS50975"/>
    </source>
</evidence>
<name>A0A9J7BTQ9_9BACT</name>
<comment type="function">
    <text evidence="4">Catalyzes the ATP-dependent conversion of 5-aminoimidazole ribonucleotide (AIR) and HCO(3)(-) to N5-carboxyaminoimidazole ribonucleotide (N5-CAIR).</text>
</comment>
<dbReference type="InterPro" id="IPR005875">
    <property type="entry name" value="PurK"/>
</dbReference>
<dbReference type="SUPFAM" id="SSF52440">
    <property type="entry name" value="PreATP-grasp domain"/>
    <property type="match status" value="1"/>
</dbReference>
<dbReference type="Gene3D" id="3.30.470.20">
    <property type="entry name" value="ATP-grasp fold, B domain"/>
    <property type="match status" value="1"/>
</dbReference>
<feature type="binding site" evidence="4">
    <location>
        <position position="200"/>
    </location>
    <ligand>
        <name>ATP</name>
        <dbReference type="ChEBI" id="CHEBI:30616"/>
    </ligand>
</feature>
<evidence type="ECO:0000256" key="3">
    <source>
        <dbReference type="ARBA" id="ARBA00022840"/>
    </source>
</evidence>
<proteinExistence type="inferred from homology"/>
<dbReference type="InterPro" id="IPR003135">
    <property type="entry name" value="ATP-grasp_carboxylate-amine"/>
</dbReference>
<dbReference type="NCBIfam" id="NF004679">
    <property type="entry name" value="PRK06019.1-5"/>
    <property type="match status" value="1"/>
</dbReference>
<dbReference type="HAMAP" id="MF_01928">
    <property type="entry name" value="PurK"/>
    <property type="match status" value="1"/>
</dbReference>
<dbReference type="GO" id="GO:0006189">
    <property type="term" value="P:'de novo' IMP biosynthetic process"/>
    <property type="evidence" value="ECO:0007669"/>
    <property type="project" value="UniProtKB-UniRule"/>
</dbReference>